<dbReference type="InterPro" id="IPR036116">
    <property type="entry name" value="FN3_sf"/>
</dbReference>
<keyword evidence="17" id="KW-1185">Reference proteome</keyword>
<evidence type="ECO:0000256" key="13">
    <source>
        <dbReference type="SAM" id="MobiDB-lite"/>
    </source>
</evidence>
<dbReference type="SUPFAM" id="SSF57716">
    <property type="entry name" value="Glucocorticoid receptor-like (DNA-binding domain)"/>
    <property type="match status" value="2"/>
</dbReference>
<evidence type="ECO:0000256" key="7">
    <source>
        <dbReference type="ARBA" id="ARBA00023054"/>
    </source>
</evidence>
<keyword evidence="14" id="KW-0812">Transmembrane</keyword>
<dbReference type="InterPro" id="IPR006612">
    <property type="entry name" value="THAP_Znf"/>
</dbReference>
<evidence type="ECO:0000256" key="9">
    <source>
        <dbReference type="ARBA" id="ARBA00023163"/>
    </source>
</evidence>
<keyword evidence="6" id="KW-0805">Transcription regulation</keyword>
<keyword evidence="7" id="KW-0175">Coiled coil</keyword>
<keyword evidence="10" id="KW-0539">Nucleus</keyword>
<evidence type="ECO:0000259" key="15">
    <source>
        <dbReference type="PROSITE" id="PS50950"/>
    </source>
</evidence>
<evidence type="ECO:0000256" key="4">
    <source>
        <dbReference type="ARBA" id="ARBA00022771"/>
    </source>
</evidence>
<keyword evidence="14" id="KW-0472">Membrane</keyword>
<dbReference type="InterPro" id="IPR013783">
    <property type="entry name" value="Ig-like_fold"/>
</dbReference>
<dbReference type="PANTHER" id="PTHR46600:SF1">
    <property type="entry name" value="THAP DOMAIN-CONTAINING PROTEIN 1"/>
    <property type="match status" value="1"/>
</dbReference>
<proteinExistence type="inferred from homology"/>
<feature type="transmembrane region" description="Helical" evidence="14">
    <location>
        <begin position="1460"/>
        <end position="1480"/>
    </location>
</feature>
<dbReference type="Gene3D" id="6.20.210.20">
    <property type="entry name" value="THAP domain"/>
    <property type="match status" value="1"/>
</dbReference>
<dbReference type="Proteomes" id="UP001168972">
    <property type="component" value="Unassembled WGS sequence"/>
</dbReference>
<sequence>MKTKIYCAIPKCRRKERVNADYSYHHFPQRGKYKVSVTNSFGDVEKVDLHSQWEKVTNILNHGPNDQICSRHFKPSDYCKNGVRNRRRRLKHDAIPSLHLPTTNKKSVQSSTKAGKADLNVGEIFSNRRCNNEDSVSDKFSEYNQYNCEAKSDSNMNLQKNKDHNQPHPDDKLNIMESKTSELIDHSKMLSRYCRTCAELKIPLIDIFSDRGIQMRLNQMMKHLENINQHDSLSTQMCMDCICHLKMSYKFFMQIKTAEEELKSIHNQHNIIHDNNLTCSDKSDNTWKNSTELNVQESFPLENSIHSESTDAVSHNVIIKCDDDVDNNNDDDNVDNNNYDDDDLQSIEEFDPEDDDFESGDYENIKTESEIESIIKKDDDSETQLSNYKTNEMSYSNNVNEMDNSIMKSKIINETLYDNVKEINGDVKVKLENVIIDTCLESSSINSKGNITKGNSKQPNILKRKQSCHAEAGDFSSTNTDSIGREAKIPKLNTANISPSDEEGIMYVTIKGSKPNELLLVKIKKKDKSSEKKDDKRAKTLPLKDIFTDRLKKLKNQAIIEEQIKQYKKKRTQLLGRGNNRANITTKNIFNTTSSVPKADKSADGISHTISSSNLKKNLSIRNTILSKKQSANCVSEQKDNIEMKNNFQVKDENEIENFKESKVHNNEHEMFDEHNTFAWNPLRYHPVTIYKNGRNTNVVFKNKSALVVSIRGAANAHFLICENSDYRSSLCYWIIIGGWGNVRTGIRRCPDGVKDSWYPPEGSQCIILRSKLWHHPLNPHEWRTFIIAWNSVTKTIKLYDPNKMILEYTDYQYTNYNPEQYHVFFGNPEANLPTQFRFHEYNYTSTTEFEAFLISELLNININRDICIDMLVGLCAWCELHVKLMYNNGPQVIMNIISGAVASENVDHNLPMWQHARITATNLDESYKTVILEIVTKSNKRHGNHWALSNVQQCMTEGTVKTINMITIQDNLNGEYIWPNVTCQRLSYNQQHLEIPTATLENLTFENNIITWSLPNVNCSTITGPISATRLYFFGESEYVKDFTDFYDTEAFSFVLNKTKVQNIHGCERYRVRIHALREINGKHNESAFKELNFITNPQPPPKVINLTIVEVDYLNKTTLLRWKKPLPPTNGEIIKYNVIFIGYYNDKSEVITVYPHEICSLWENSICKTVPHPNQSRKIIQVSAVNKNVNESGDVSEIIDRTYETEPDPPDKVFILKLEHGVVDIKWEHPFKTGGPMNEFKIKYEEKSTRLIKNSHDDKTIMKIINFPIDRSNYQKFYSTKLYLLPSTQYEIHIQGVIKRAKSELIGNSSIRTIETTSSFSWLNKKPSFKINNESYSVTIFLPEIANNTRNNQVHIVVIGQLECPNLSLVDERLAGDLEIKDDEIAWHFGAFSTSRTSIVIGDSENNALNCTLHPGRIYIVAIVVQEDDIAELERTKPLIWRSKSIQVGPISREPHEIWAVPLFVILIVAVGLVYYFTRKRKST</sequence>
<keyword evidence="4 12" id="KW-0863">Zinc-finger</keyword>
<evidence type="ECO:0000256" key="1">
    <source>
        <dbReference type="ARBA" id="ARBA00004642"/>
    </source>
</evidence>
<dbReference type="InterPro" id="IPR022041">
    <property type="entry name" value="Methyltransf_FA"/>
</dbReference>
<dbReference type="GO" id="GO:0043565">
    <property type="term" value="F:sequence-specific DNA binding"/>
    <property type="evidence" value="ECO:0007669"/>
    <property type="project" value="InterPro"/>
</dbReference>
<evidence type="ECO:0000256" key="14">
    <source>
        <dbReference type="SAM" id="Phobius"/>
    </source>
</evidence>
<dbReference type="PROSITE" id="PS50950">
    <property type="entry name" value="ZF_THAP"/>
    <property type="match status" value="1"/>
</dbReference>
<keyword evidence="5" id="KW-0862">Zinc</keyword>
<dbReference type="InterPro" id="IPR012934">
    <property type="entry name" value="Znf_AD"/>
</dbReference>
<keyword evidence="14" id="KW-1133">Transmembrane helix</keyword>
<dbReference type="EMBL" id="JAQQBR010001833">
    <property type="protein sequence ID" value="KAK0162464.1"/>
    <property type="molecule type" value="Genomic_DNA"/>
</dbReference>
<protein>
    <recommendedName>
        <fullName evidence="15">THAP-type domain-containing protein</fullName>
    </recommendedName>
</protein>
<reference evidence="16" key="2">
    <citation type="submission" date="2023-03" db="EMBL/GenBank/DDBJ databases">
        <authorList>
            <person name="Inwood S.N."/>
            <person name="Skelly J.G."/>
            <person name="Guhlin J."/>
            <person name="Harrop T.W.R."/>
            <person name="Goldson S.G."/>
            <person name="Dearden P.K."/>
        </authorList>
    </citation>
    <scope>NUCLEOTIDE SEQUENCE</scope>
    <source>
        <strain evidence="16">Lincoln</strain>
        <tissue evidence="16">Whole body</tissue>
    </source>
</reference>
<dbReference type="SUPFAM" id="SSF49265">
    <property type="entry name" value="Fibronectin type III"/>
    <property type="match status" value="1"/>
</dbReference>
<evidence type="ECO:0000256" key="12">
    <source>
        <dbReference type="PROSITE-ProRule" id="PRU00309"/>
    </source>
</evidence>
<keyword evidence="11" id="KW-0131">Cell cycle</keyword>
<accession>A0AA39F3V8</accession>
<comment type="similarity">
    <text evidence="2">Belongs to the THAP1 family.</text>
</comment>
<dbReference type="GO" id="GO:0008270">
    <property type="term" value="F:zinc ion binding"/>
    <property type="evidence" value="ECO:0007669"/>
    <property type="project" value="UniProtKB-KW"/>
</dbReference>
<dbReference type="Pfam" id="PF05485">
    <property type="entry name" value="THAP"/>
    <property type="match status" value="1"/>
</dbReference>
<feature type="compositionally biased region" description="Acidic residues" evidence="13">
    <location>
        <begin position="323"/>
        <end position="346"/>
    </location>
</feature>
<organism evidence="16 17">
    <name type="scientific">Microctonus hyperodae</name>
    <name type="common">Parasitoid wasp</name>
    <dbReference type="NCBI Taxonomy" id="165561"/>
    <lineage>
        <taxon>Eukaryota</taxon>
        <taxon>Metazoa</taxon>
        <taxon>Ecdysozoa</taxon>
        <taxon>Arthropoda</taxon>
        <taxon>Hexapoda</taxon>
        <taxon>Insecta</taxon>
        <taxon>Pterygota</taxon>
        <taxon>Neoptera</taxon>
        <taxon>Endopterygota</taxon>
        <taxon>Hymenoptera</taxon>
        <taxon>Apocrita</taxon>
        <taxon>Ichneumonoidea</taxon>
        <taxon>Braconidae</taxon>
        <taxon>Euphorinae</taxon>
        <taxon>Microctonus</taxon>
    </lineage>
</organism>
<comment type="subcellular location">
    <subcellularLocation>
        <location evidence="1">Nucleus</location>
        <location evidence="1">Nucleoplasm</location>
    </subcellularLocation>
</comment>
<dbReference type="SMART" id="SM00868">
    <property type="entry name" value="zf-AD"/>
    <property type="match status" value="1"/>
</dbReference>
<feature type="domain" description="THAP-type" evidence="15">
    <location>
        <begin position="1"/>
        <end position="99"/>
    </location>
</feature>
<dbReference type="PANTHER" id="PTHR46600">
    <property type="entry name" value="THAP DOMAIN-CONTAINING"/>
    <property type="match status" value="1"/>
</dbReference>
<reference evidence="16" key="1">
    <citation type="journal article" date="2023" name="bioRxiv">
        <title>Scaffold-level genome assemblies of two parasitoid biocontrol wasps reveal the parthenogenesis mechanism and an associated novel virus.</title>
        <authorList>
            <person name="Inwood S."/>
            <person name="Skelly J."/>
            <person name="Guhlin J."/>
            <person name="Harrop T."/>
            <person name="Goldson S."/>
            <person name="Dearden P."/>
        </authorList>
    </citation>
    <scope>NUCLEOTIDE SEQUENCE</scope>
    <source>
        <strain evidence="16">Lincoln</strain>
        <tissue evidence="16">Whole body</tissue>
    </source>
</reference>
<dbReference type="InterPro" id="IPR038441">
    <property type="entry name" value="THAP_Znf_sf"/>
</dbReference>
<dbReference type="GO" id="GO:0005654">
    <property type="term" value="C:nucleoplasm"/>
    <property type="evidence" value="ECO:0007669"/>
    <property type="project" value="UniProtKB-SubCell"/>
</dbReference>
<dbReference type="CDD" id="cd00063">
    <property type="entry name" value="FN3"/>
    <property type="match status" value="1"/>
</dbReference>
<evidence type="ECO:0000256" key="6">
    <source>
        <dbReference type="ARBA" id="ARBA00023015"/>
    </source>
</evidence>
<dbReference type="InterPro" id="IPR003961">
    <property type="entry name" value="FN3_dom"/>
</dbReference>
<dbReference type="Pfam" id="PF12248">
    <property type="entry name" value="Methyltransf_FA"/>
    <property type="match status" value="1"/>
</dbReference>
<evidence type="ECO:0000256" key="3">
    <source>
        <dbReference type="ARBA" id="ARBA00022723"/>
    </source>
</evidence>
<keyword evidence="3" id="KW-0479">Metal-binding</keyword>
<dbReference type="Gene3D" id="2.60.40.10">
    <property type="entry name" value="Immunoglobulins"/>
    <property type="match status" value="1"/>
</dbReference>
<keyword evidence="8 12" id="KW-0238">DNA-binding</keyword>
<dbReference type="SMART" id="SM00980">
    <property type="entry name" value="THAP"/>
    <property type="match status" value="1"/>
</dbReference>
<evidence type="ECO:0000256" key="8">
    <source>
        <dbReference type="ARBA" id="ARBA00023125"/>
    </source>
</evidence>
<evidence type="ECO:0000256" key="5">
    <source>
        <dbReference type="ARBA" id="ARBA00022833"/>
    </source>
</evidence>
<gene>
    <name evidence="16" type="ORF">PV327_006239</name>
</gene>
<dbReference type="InterPro" id="IPR026516">
    <property type="entry name" value="THAP1/10"/>
</dbReference>
<name>A0AA39F3V8_MICHY</name>
<evidence type="ECO:0000313" key="17">
    <source>
        <dbReference type="Proteomes" id="UP001168972"/>
    </source>
</evidence>
<evidence type="ECO:0000313" key="16">
    <source>
        <dbReference type="EMBL" id="KAK0162464.1"/>
    </source>
</evidence>
<evidence type="ECO:0000256" key="2">
    <source>
        <dbReference type="ARBA" id="ARBA00006177"/>
    </source>
</evidence>
<evidence type="ECO:0000256" key="10">
    <source>
        <dbReference type="ARBA" id="ARBA00023242"/>
    </source>
</evidence>
<feature type="region of interest" description="Disordered" evidence="13">
    <location>
        <begin position="322"/>
        <end position="346"/>
    </location>
</feature>
<keyword evidence="9" id="KW-0804">Transcription</keyword>
<evidence type="ECO:0000256" key="11">
    <source>
        <dbReference type="ARBA" id="ARBA00023306"/>
    </source>
</evidence>
<comment type="caution">
    <text evidence="16">The sequence shown here is derived from an EMBL/GenBank/DDBJ whole genome shotgun (WGS) entry which is preliminary data.</text>
</comment>